<feature type="transmembrane region" description="Helical" evidence="8">
    <location>
        <begin position="514"/>
        <end position="530"/>
    </location>
</feature>
<dbReference type="GO" id="GO:0015295">
    <property type="term" value="F:solute:proton symporter activity"/>
    <property type="evidence" value="ECO:0007669"/>
    <property type="project" value="TreeGrafter"/>
</dbReference>
<evidence type="ECO:0000256" key="6">
    <source>
        <dbReference type="ARBA" id="ARBA00022989"/>
    </source>
</evidence>
<name>A0A5R8KA05_9BACT</name>
<accession>A0A5R8KA05</accession>
<dbReference type="PANTHER" id="PTHR30003:SF0">
    <property type="entry name" value="GLYCOLATE PERMEASE GLCA-RELATED"/>
    <property type="match status" value="1"/>
</dbReference>
<reference evidence="9 10" key="1">
    <citation type="submission" date="2019-05" db="EMBL/GenBank/DDBJ databases">
        <title>Verrucobacter flavum gen. nov., sp. nov. a new member of the family Verrucomicrobiaceae.</title>
        <authorList>
            <person name="Szuroczki S."/>
            <person name="Abbaszade G."/>
            <person name="Szabo A."/>
            <person name="Felfoldi T."/>
            <person name="Schumann P."/>
            <person name="Boka K."/>
            <person name="Keki Z."/>
            <person name="Toumi M."/>
            <person name="Toth E."/>
        </authorList>
    </citation>
    <scope>NUCLEOTIDE SEQUENCE [LARGE SCALE GENOMIC DNA]</scope>
    <source>
        <strain evidence="9 10">MG-N-17</strain>
    </source>
</reference>
<dbReference type="GO" id="GO:0015129">
    <property type="term" value="F:lactate transmembrane transporter activity"/>
    <property type="evidence" value="ECO:0007669"/>
    <property type="project" value="UniProtKB-UniRule"/>
</dbReference>
<gene>
    <name evidence="9" type="ORF">FEM03_19720</name>
</gene>
<feature type="transmembrane region" description="Helical" evidence="8">
    <location>
        <begin position="215"/>
        <end position="233"/>
    </location>
</feature>
<dbReference type="Pfam" id="PF02652">
    <property type="entry name" value="Lactate_perm"/>
    <property type="match status" value="1"/>
</dbReference>
<evidence type="ECO:0000256" key="3">
    <source>
        <dbReference type="ARBA" id="ARBA00022448"/>
    </source>
</evidence>
<evidence type="ECO:0000256" key="1">
    <source>
        <dbReference type="ARBA" id="ARBA00004651"/>
    </source>
</evidence>
<comment type="similarity">
    <text evidence="2 8">Belongs to the lactate permease family.</text>
</comment>
<feature type="transmembrane region" description="Helical" evidence="8">
    <location>
        <begin position="430"/>
        <end position="454"/>
    </location>
</feature>
<feature type="transmembrane region" description="Helical" evidence="8">
    <location>
        <begin position="474"/>
        <end position="502"/>
    </location>
</feature>
<dbReference type="GO" id="GO:0005886">
    <property type="term" value="C:plasma membrane"/>
    <property type="evidence" value="ECO:0007669"/>
    <property type="project" value="UniProtKB-SubCell"/>
</dbReference>
<keyword evidence="4 8" id="KW-1003">Cell membrane</keyword>
<dbReference type="OrthoDB" id="9761056at2"/>
<feature type="transmembrane region" description="Helical" evidence="8">
    <location>
        <begin position="34"/>
        <end position="53"/>
    </location>
</feature>
<feature type="transmembrane region" description="Helical" evidence="8">
    <location>
        <begin position="59"/>
        <end position="79"/>
    </location>
</feature>
<evidence type="ECO:0000256" key="5">
    <source>
        <dbReference type="ARBA" id="ARBA00022692"/>
    </source>
</evidence>
<dbReference type="Proteomes" id="UP000306196">
    <property type="component" value="Unassembled WGS sequence"/>
</dbReference>
<dbReference type="InterPro" id="IPR003804">
    <property type="entry name" value="Lactate_perm"/>
</dbReference>
<evidence type="ECO:0000256" key="2">
    <source>
        <dbReference type="ARBA" id="ARBA00010100"/>
    </source>
</evidence>
<dbReference type="AlphaFoldDB" id="A0A5R8KA05"/>
<feature type="transmembrane region" description="Helical" evidence="8">
    <location>
        <begin position="352"/>
        <end position="372"/>
    </location>
</feature>
<evidence type="ECO:0000256" key="7">
    <source>
        <dbReference type="ARBA" id="ARBA00023136"/>
    </source>
</evidence>
<evidence type="ECO:0000256" key="4">
    <source>
        <dbReference type="ARBA" id="ARBA00022475"/>
    </source>
</evidence>
<evidence type="ECO:0000256" key="8">
    <source>
        <dbReference type="RuleBase" id="RU365092"/>
    </source>
</evidence>
<sequence>MPLVDLIFATGPILLLIFLMTKKTPMPSAKALPLAALVAYGIQFVWFGTGASLVHASVLAGLLVALTPIMIVWGAIFLFRTMEHSGAMGTIRCWLNHLSRNRVAQVVIIGWSFQFLIEGASGFGTPAALAGPLLVGLGFPPLRVAMACLILNSIPVSFGAVGTPTWFGFGQLGLSPEEFRAVAWKTALIHSAAACAVPLLAFRLLVSWQEIRRNLVFIILALASSVVPMLALSRVNDEFPAVAGGLLGLIFTVGLARHKVGLTRDDDHSAAEEPGEPPSARAVVKALFPLWATVLVLLATRIPQIGLRDLLTSAVPAWNVPLGIFGSFSISPALVLKLHGIFGTPMDWTHQLLYVPSLIPFVLISVVTWKLLDAPAGTARKVWQESTTQMRNPILALLGALVLVQLLMVGGEQSAVMLIGHSLAGAVGGWWQYLAAFLGALGSFFAGSCTISNLTFGPIQDSIATQMNLDRTTILALQSVGGAMGNMIAIHNIVAVCSVLGLGKSEGEILKKTVVAMLLYGAIAAAMAAIL</sequence>
<proteinExistence type="inferred from homology"/>
<keyword evidence="5 8" id="KW-0812">Transmembrane</keyword>
<evidence type="ECO:0000313" key="9">
    <source>
        <dbReference type="EMBL" id="TLD69097.1"/>
    </source>
</evidence>
<organism evidence="9 10">
    <name type="scientific">Phragmitibacter flavus</name>
    <dbReference type="NCBI Taxonomy" id="2576071"/>
    <lineage>
        <taxon>Bacteria</taxon>
        <taxon>Pseudomonadati</taxon>
        <taxon>Verrucomicrobiota</taxon>
        <taxon>Verrucomicrobiia</taxon>
        <taxon>Verrucomicrobiales</taxon>
        <taxon>Verrucomicrobiaceae</taxon>
        <taxon>Phragmitibacter</taxon>
    </lineage>
</organism>
<feature type="transmembrane region" description="Helical" evidence="8">
    <location>
        <begin position="187"/>
        <end position="206"/>
    </location>
</feature>
<comment type="caution">
    <text evidence="9">The sequence shown here is derived from an EMBL/GenBank/DDBJ whole genome shotgun (WGS) entry which is preliminary data.</text>
</comment>
<comment type="subcellular location">
    <subcellularLocation>
        <location evidence="1 8">Cell membrane</location>
        <topology evidence="1 8">Multi-pass membrane protein</topology>
    </subcellularLocation>
</comment>
<feature type="transmembrane region" description="Helical" evidence="8">
    <location>
        <begin position="6"/>
        <end position="22"/>
    </location>
</feature>
<dbReference type="EMBL" id="VAUV01000016">
    <property type="protein sequence ID" value="TLD69097.1"/>
    <property type="molecule type" value="Genomic_DNA"/>
</dbReference>
<feature type="transmembrane region" description="Helical" evidence="8">
    <location>
        <begin position="392"/>
        <end position="409"/>
    </location>
</feature>
<dbReference type="RefSeq" id="WP_138088021.1">
    <property type="nucleotide sequence ID" value="NZ_VAUV01000016.1"/>
</dbReference>
<evidence type="ECO:0000313" key="10">
    <source>
        <dbReference type="Proteomes" id="UP000306196"/>
    </source>
</evidence>
<comment type="function">
    <text evidence="8">Uptake of L-lactate across the membrane. Can also transport D-lactate and glycolate.</text>
</comment>
<feature type="transmembrane region" description="Helical" evidence="8">
    <location>
        <begin position="123"/>
        <end position="142"/>
    </location>
</feature>
<protein>
    <recommendedName>
        <fullName evidence="8">L-lactate permease</fullName>
    </recommendedName>
</protein>
<keyword evidence="6 8" id="KW-1133">Transmembrane helix</keyword>
<dbReference type="PANTHER" id="PTHR30003">
    <property type="entry name" value="L-LACTATE PERMEASE"/>
    <property type="match status" value="1"/>
</dbReference>
<feature type="transmembrane region" description="Helical" evidence="8">
    <location>
        <begin position="239"/>
        <end position="256"/>
    </location>
</feature>
<keyword evidence="3 8" id="KW-0813">Transport</keyword>
<keyword evidence="10" id="KW-1185">Reference proteome</keyword>
<feature type="transmembrane region" description="Helical" evidence="8">
    <location>
        <begin position="149"/>
        <end position="167"/>
    </location>
</feature>
<keyword evidence="7 8" id="KW-0472">Membrane</keyword>
<feature type="transmembrane region" description="Helical" evidence="8">
    <location>
        <begin position="322"/>
        <end position="340"/>
    </location>
</feature>
<dbReference type="NCBIfam" id="TIGR00795">
    <property type="entry name" value="lctP"/>
    <property type="match status" value="1"/>
</dbReference>